<keyword evidence="3" id="KW-0833">Ubl conjugation pathway</keyword>
<dbReference type="SUPFAM" id="SSF81382">
    <property type="entry name" value="Skp1 dimerisation domain-like"/>
    <property type="match status" value="1"/>
</dbReference>
<dbReference type="AlphaFoldDB" id="A0AAD4RZR7"/>
<gene>
    <name evidence="5" type="ORF">MKW98_015383</name>
</gene>
<dbReference type="SMART" id="SM00512">
    <property type="entry name" value="Skp1"/>
    <property type="match status" value="1"/>
</dbReference>
<proteinExistence type="inferred from homology"/>
<evidence type="ECO:0000256" key="3">
    <source>
        <dbReference type="ARBA" id="ARBA00022786"/>
    </source>
</evidence>
<dbReference type="InterPro" id="IPR016897">
    <property type="entry name" value="SKP1"/>
</dbReference>
<dbReference type="Pfam" id="PF03931">
    <property type="entry name" value="Skp1_POZ"/>
    <property type="match status" value="1"/>
</dbReference>
<dbReference type="InterPro" id="IPR001232">
    <property type="entry name" value="SKP1-like"/>
</dbReference>
<dbReference type="PIRSF" id="PIRSF028729">
    <property type="entry name" value="E3_ubiquit_lig_SCF_Skp"/>
    <property type="match status" value="1"/>
</dbReference>
<evidence type="ECO:0000256" key="1">
    <source>
        <dbReference type="ARBA" id="ARBA00004906"/>
    </source>
</evidence>
<name>A0AAD4RZR7_9MAGN</name>
<sequence length="118" mass="13273">MSGEPAKMITLNSSDKQTFIVEETIALQSKTLELMIADIETETIVIHLPSITGNILAKVIEYCNKHAEVATSDEDKRLWDAQFVNFVSTDILFSITLAADSLNIEGLLDFFENFFNKR</sequence>
<feature type="domain" description="SKP1 component POZ" evidence="4">
    <location>
        <begin position="7"/>
        <end position="67"/>
    </location>
</feature>
<dbReference type="InterPro" id="IPR011333">
    <property type="entry name" value="SKP1/BTB/POZ_sf"/>
</dbReference>
<dbReference type="SUPFAM" id="SSF54695">
    <property type="entry name" value="POZ domain"/>
    <property type="match status" value="1"/>
</dbReference>
<comment type="caution">
    <text evidence="5">The sequence shown here is derived from an EMBL/GenBank/DDBJ whole genome shotgun (WGS) entry which is preliminary data.</text>
</comment>
<reference evidence="5" key="1">
    <citation type="submission" date="2022-04" db="EMBL/GenBank/DDBJ databases">
        <title>A functionally conserved STORR gene fusion in Papaver species that diverged 16.8 million years ago.</title>
        <authorList>
            <person name="Catania T."/>
        </authorList>
    </citation>
    <scope>NUCLEOTIDE SEQUENCE</scope>
    <source>
        <strain evidence="5">S-188037</strain>
    </source>
</reference>
<dbReference type="Proteomes" id="UP001202328">
    <property type="component" value="Unassembled WGS sequence"/>
</dbReference>
<evidence type="ECO:0000259" key="4">
    <source>
        <dbReference type="Pfam" id="PF03931"/>
    </source>
</evidence>
<dbReference type="InterPro" id="IPR036296">
    <property type="entry name" value="SKP1-like_dim_sf"/>
</dbReference>
<organism evidence="5 6">
    <name type="scientific">Papaver atlanticum</name>
    <dbReference type="NCBI Taxonomy" id="357466"/>
    <lineage>
        <taxon>Eukaryota</taxon>
        <taxon>Viridiplantae</taxon>
        <taxon>Streptophyta</taxon>
        <taxon>Embryophyta</taxon>
        <taxon>Tracheophyta</taxon>
        <taxon>Spermatophyta</taxon>
        <taxon>Magnoliopsida</taxon>
        <taxon>Ranunculales</taxon>
        <taxon>Papaveraceae</taxon>
        <taxon>Papaveroideae</taxon>
        <taxon>Papaver</taxon>
    </lineage>
</organism>
<comment type="similarity">
    <text evidence="2">Belongs to the SKP1 family.</text>
</comment>
<dbReference type="Gene3D" id="3.30.710.10">
    <property type="entry name" value="Potassium Channel Kv1.1, Chain A"/>
    <property type="match status" value="1"/>
</dbReference>
<evidence type="ECO:0000313" key="6">
    <source>
        <dbReference type="Proteomes" id="UP001202328"/>
    </source>
</evidence>
<evidence type="ECO:0000256" key="2">
    <source>
        <dbReference type="ARBA" id="ARBA00009993"/>
    </source>
</evidence>
<dbReference type="PANTHER" id="PTHR11165">
    <property type="entry name" value="SKP1"/>
    <property type="match status" value="1"/>
</dbReference>
<comment type="pathway">
    <text evidence="1">Protein modification; protein ubiquitination.</text>
</comment>
<accession>A0AAD4RZR7</accession>
<dbReference type="InterPro" id="IPR016073">
    <property type="entry name" value="Skp1_comp_POZ"/>
</dbReference>
<dbReference type="GO" id="GO:0006511">
    <property type="term" value="P:ubiquitin-dependent protein catabolic process"/>
    <property type="evidence" value="ECO:0007669"/>
    <property type="project" value="InterPro"/>
</dbReference>
<dbReference type="EMBL" id="JAJJMB010017052">
    <property type="protein sequence ID" value="KAI3842716.1"/>
    <property type="molecule type" value="Genomic_DNA"/>
</dbReference>
<keyword evidence="6" id="KW-1185">Reference proteome</keyword>
<protein>
    <recommendedName>
        <fullName evidence="4">SKP1 component POZ domain-containing protein</fullName>
    </recommendedName>
</protein>
<evidence type="ECO:0000313" key="5">
    <source>
        <dbReference type="EMBL" id="KAI3842716.1"/>
    </source>
</evidence>
<dbReference type="GO" id="GO:0009867">
    <property type="term" value="P:jasmonic acid mediated signaling pathway"/>
    <property type="evidence" value="ECO:0007669"/>
    <property type="project" value="UniProtKB-ARBA"/>
</dbReference>